<accession>A0A381R3E2</accession>
<feature type="transmembrane region" description="Helical" evidence="1">
    <location>
        <begin position="69"/>
        <end position="91"/>
    </location>
</feature>
<feature type="transmembrane region" description="Helical" evidence="1">
    <location>
        <begin position="227"/>
        <end position="243"/>
    </location>
</feature>
<feature type="transmembrane region" description="Helical" evidence="1">
    <location>
        <begin position="97"/>
        <end position="113"/>
    </location>
</feature>
<evidence type="ECO:0008006" key="3">
    <source>
        <dbReference type="Google" id="ProtNLM"/>
    </source>
</evidence>
<proteinExistence type="predicted"/>
<evidence type="ECO:0000256" key="1">
    <source>
        <dbReference type="SAM" id="Phobius"/>
    </source>
</evidence>
<dbReference type="InterPro" id="IPR007163">
    <property type="entry name" value="VCA0040-like"/>
</dbReference>
<keyword evidence="1" id="KW-1133">Transmembrane helix</keyword>
<dbReference type="Pfam" id="PF04018">
    <property type="entry name" value="VCA0040-like"/>
    <property type="match status" value="1"/>
</dbReference>
<dbReference type="AlphaFoldDB" id="A0A381R3E2"/>
<organism evidence="2">
    <name type="scientific">marine metagenome</name>
    <dbReference type="NCBI Taxonomy" id="408172"/>
    <lineage>
        <taxon>unclassified sequences</taxon>
        <taxon>metagenomes</taxon>
        <taxon>ecological metagenomes</taxon>
    </lineage>
</organism>
<keyword evidence="1" id="KW-0472">Membrane</keyword>
<evidence type="ECO:0000313" key="2">
    <source>
        <dbReference type="EMBL" id="SUZ85744.1"/>
    </source>
</evidence>
<feature type="transmembrane region" description="Helical" evidence="1">
    <location>
        <begin position="125"/>
        <end position="142"/>
    </location>
</feature>
<gene>
    <name evidence="2" type="ORF">METZ01_LOCUS38598</name>
</gene>
<feature type="transmembrane region" description="Helical" evidence="1">
    <location>
        <begin position="154"/>
        <end position="183"/>
    </location>
</feature>
<feature type="transmembrane region" description="Helical" evidence="1">
    <location>
        <begin position="255"/>
        <end position="276"/>
    </location>
</feature>
<dbReference type="EMBL" id="UINC01001649">
    <property type="protein sequence ID" value="SUZ85744.1"/>
    <property type="molecule type" value="Genomic_DNA"/>
</dbReference>
<sequence length="286" mass="32348">MKSNLSIFFKGMIMGVAELIPGVSGGTIALILGIYERLIRAISNINFTFLKGILSGSFKQSWRQSDTNFLLFLVLGMIVSVLSLSSVIVFFFHNFPFFLKAFFSGILFTSLFYKPLKPEKLDKKFFLGFLLACLVITLAWSFPPNEFREVSLIYIFFGGFVGVCAFILPGISGSFILLLLGIYELVIISIKDFNLIVLSSLFAGCLVGLLLFIRVVKKAYEDYPDHLLGFFYSLVFLSIPLLWKSDEWKISLPEYQLGYIETFSGLILGVFFIFLLQKLSSTFRDI</sequence>
<feature type="transmembrane region" description="Helical" evidence="1">
    <location>
        <begin position="195"/>
        <end position="215"/>
    </location>
</feature>
<dbReference type="PANTHER" id="PTHR37308">
    <property type="entry name" value="INTEGRAL MEMBRANE PROTEIN"/>
    <property type="match status" value="1"/>
</dbReference>
<name>A0A381R3E2_9ZZZZ</name>
<keyword evidence="1" id="KW-0812">Transmembrane</keyword>
<reference evidence="2" key="1">
    <citation type="submission" date="2018-05" db="EMBL/GenBank/DDBJ databases">
        <authorList>
            <person name="Lanie J.A."/>
            <person name="Ng W.-L."/>
            <person name="Kazmierczak K.M."/>
            <person name="Andrzejewski T.M."/>
            <person name="Davidsen T.M."/>
            <person name="Wayne K.J."/>
            <person name="Tettelin H."/>
            <person name="Glass J.I."/>
            <person name="Rusch D."/>
            <person name="Podicherti R."/>
            <person name="Tsui H.-C.T."/>
            <person name="Winkler M.E."/>
        </authorList>
    </citation>
    <scope>NUCLEOTIDE SEQUENCE</scope>
</reference>
<feature type="transmembrane region" description="Helical" evidence="1">
    <location>
        <begin position="12"/>
        <end position="35"/>
    </location>
</feature>
<protein>
    <recommendedName>
        <fullName evidence="3">DUF368 domain-containing protein</fullName>
    </recommendedName>
</protein>
<dbReference type="PANTHER" id="PTHR37308:SF1">
    <property type="entry name" value="POLYPRENYL-PHOSPHATE TRANSPORTER"/>
    <property type="match status" value="1"/>
</dbReference>